<evidence type="ECO:0000256" key="3">
    <source>
        <dbReference type="ARBA" id="ARBA00022898"/>
    </source>
</evidence>
<keyword evidence="7" id="KW-1185">Reference proteome</keyword>
<dbReference type="PANTHER" id="PTHR43094">
    <property type="entry name" value="AMINOTRANSFERASE"/>
    <property type="match status" value="1"/>
</dbReference>
<dbReference type="GO" id="GO:0030170">
    <property type="term" value="F:pyridoxal phosphate binding"/>
    <property type="evidence" value="ECO:0007669"/>
    <property type="project" value="InterPro"/>
</dbReference>
<evidence type="ECO:0000256" key="5">
    <source>
        <dbReference type="SAM" id="Coils"/>
    </source>
</evidence>
<dbReference type="InterPro" id="IPR015422">
    <property type="entry name" value="PyrdxlP-dep_Trfase_small"/>
</dbReference>
<dbReference type="InterPro" id="IPR005814">
    <property type="entry name" value="Aminotrans_3"/>
</dbReference>
<dbReference type="InterPro" id="IPR049704">
    <property type="entry name" value="Aminotrans_3_PPA_site"/>
</dbReference>
<feature type="coiled-coil region" evidence="5">
    <location>
        <begin position="438"/>
        <end position="465"/>
    </location>
</feature>
<dbReference type="Gene3D" id="3.40.640.10">
    <property type="entry name" value="Type I PLP-dependent aspartate aminotransferase-like (Major domain)"/>
    <property type="match status" value="1"/>
</dbReference>
<sequence>MAQTAKRDAVLSEFPVGGPQDLFYSRKNTKDLPTIVRGEGIYLWNDAGDRFIDVSSGAIVSNIGQGNERVLRAMYEQGKKLSFSYVRVSRHEPNAELSRKVAVLAGPGFERCHFTSGGSEANEMAIKFCRQYAFAKGMHKKTRVISCMPSYHGGTLGTIAVTGDLDFAPIYGDMVQFSEKIPTPFTYRRPDGMGVVQYALQCAQALEDAILRLGPENTLCFIFEPIGGLSTGANVPPPEYFAEIRRICSEYGVFLIFDEVMCGAGRTGRFLANSHWPEAKPDLVVLAKGLASGYTPLGAVLAPAALVDELAGLTGFNLAHTYNANPITCAGACAVLDETVENDIIGNASRVGGYLLERLLALKESSPIIGDVRGKGMLTAVEMVKNKETREMLPPELMAADRVRQIGMKHGLLIYARRTSGGRFGEWFMTAPPLTMTVAQVDEMMERLELTLAEFTDELHRAGAL</sequence>
<dbReference type="AlphaFoldDB" id="A0A1N7RX21"/>
<gene>
    <name evidence="6" type="ORF">BN2476_210136</name>
</gene>
<name>A0A1N7RX21_9BURK</name>
<protein>
    <submittedName>
        <fullName evidence="6">Aminotransferase</fullName>
    </submittedName>
</protein>
<evidence type="ECO:0000256" key="2">
    <source>
        <dbReference type="ARBA" id="ARBA00008954"/>
    </source>
</evidence>
<dbReference type="Proteomes" id="UP000195569">
    <property type="component" value="Unassembled WGS sequence"/>
</dbReference>
<keyword evidence="5" id="KW-0175">Coiled coil</keyword>
<comment type="similarity">
    <text evidence="2 4">Belongs to the class-III pyridoxal-phosphate-dependent aminotransferase family.</text>
</comment>
<dbReference type="OrthoDB" id="3398487at2"/>
<keyword evidence="6" id="KW-0032">Aminotransferase</keyword>
<dbReference type="EMBL" id="CYGY02000021">
    <property type="protein sequence ID" value="SIT39314.1"/>
    <property type="molecule type" value="Genomic_DNA"/>
</dbReference>
<organism evidence="6 7">
    <name type="scientific">Paraburkholderia piptadeniae</name>
    <dbReference type="NCBI Taxonomy" id="1701573"/>
    <lineage>
        <taxon>Bacteria</taxon>
        <taxon>Pseudomonadati</taxon>
        <taxon>Pseudomonadota</taxon>
        <taxon>Betaproteobacteria</taxon>
        <taxon>Burkholderiales</taxon>
        <taxon>Burkholderiaceae</taxon>
        <taxon>Paraburkholderia</taxon>
    </lineage>
</organism>
<comment type="cofactor">
    <cofactor evidence="1">
        <name>pyridoxal 5'-phosphate</name>
        <dbReference type="ChEBI" id="CHEBI:597326"/>
    </cofactor>
</comment>
<evidence type="ECO:0000256" key="4">
    <source>
        <dbReference type="RuleBase" id="RU003560"/>
    </source>
</evidence>
<dbReference type="InterPro" id="IPR015421">
    <property type="entry name" value="PyrdxlP-dep_Trfase_major"/>
</dbReference>
<comment type="caution">
    <text evidence="6">The sequence shown here is derived from an EMBL/GenBank/DDBJ whole genome shotgun (WGS) entry which is preliminary data.</text>
</comment>
<proteinExistence type="inferred from homology"/>
<dbReference type="CDD" id="cd00610">
    <property type="entry name" value="OAT_like"/>
    <property type="match status" value="1"/>
</dbReference>
<dbReference type="InterPro" id="IPR015424">
    <property type="entry name" value="PyrdxlP-dep_Trfase"/>
</dbReference>
<reference evidence="6" key="1">
    <citation type="submission" date="2016-12" db="EMBL/GenBank/DDBJ databases">
        <authorList>
            <person name="Moulin L."/>
        </authorList>
    </citation>
    <scope>NUCLEOTIDE SEQUENCE [LARGE SCALE GENOMIC DNA]</scope>
    <source>
        <strain evidence="6">STM 7183</strain>
    </source>
</reference>
<dbReference type="PANTHER" id="PTHR43094:SF1">
    <property type="entry name" value="AMINOTRANSFERASE CLASS-III"/>
    <property type="match status" value="1"/>
</dbReference>
<dbReference type="Gene3D" id="3.90.1150.10">
    <property type="entry name" value="Aspartate Aminotransferase, domain 1"/>
    <property type="match status" value="1"/>
</dbReference>
<accession>A0A1N7RX21</accession>
<keyword evidence="6" id="KW-0808">Transferase</keyword>
<dbReference type="Pfam" id="PF00202">
    <property type="entry name" value="Aminotran_3"/>
    <property type="match status" value="1"/>
</dbReference>
<evidence type="ECO:0000313" key="6">
    <source>
        <dbReference type="EMBL" id="SIT39314.1"/>
    </source>
</evidence>
<evidence type="ECO:0000313" key="7">
    <source>
        <dbReference type="Proteomes" id="UP000195569"/>
    </source>
</evidence>
<keyword evidence="3 4" id="KW-0663">Pyridoxal phosphate</keyword>
<evidence type="ECO:0000256" key="1">
    <source>
        <dbReference type="ARBA" id="ARBA00001933"/>
    </source>
</evidence>
<dbReference type="PROSITE" id="PS00600">
    <property type="entry name" value="AA_TRANSFER_CLASS_3"/>
    <property type="match status" value="1"/>
</dbReference>
<dbReference type="RefSeq" id="WP_087733945.1">
    <property type="nucleotide sequence ID" value="NZ_CYGY02000021.1"/>
</dbReference>
<dbReference type="SUPFAM" id="SSF53383">
    <property type="entry name" value="PLP-dependent transferases"/>
    <property type="match status" value="1"/>
</dbReference>
<dbReference type="GO" id="GO:0008483">
    <property type="term" value="F:transaminase activity"/>
    <property type="evidence" value="ECO:0007669"/>
    <property type="project" value="UniProtKB-KW"/>
</dbReference>